<evidence type="ECO:0000256" key="1">
    <source>
        <dbReference type="SAM" id="SignalP"/>
    </source>
</evidence>
<protein>
    <submittedName>
        <fullName evidence="2">Uncharacterized protein</fullName>
    </submittedName>
</protein>
<proteinExistence type="predicted"/>
<dbReference type="AlphaFoldDB" id="A0A831WAU0"/>
<dbReference type="EMBL" id="DRKP01000099">
    <property type="protein sequence ID" value="HEB96517.1"/>
    <property type="molecule type" value="Genomic_DNA"/>
</dbReference>
<keyword evidence="1" id="KW-0732">Signal</keyword>
<reference evidence="2" key="1">
    <citation type="journal article" date="2020" name="mSystems">
        <title>Genome- and Community-Level Interaction Insights into Carbon Utilization and Element Cycling Functions of Hydrothermarchaeota in Hydrothermal Sediment.</title>
        <authorList>
            <person name="Zhou Z."/>
            <person name="Liu Y."/>
            <person name="Xu W."/>
            <person name="Pan J."/>
            <person name="Luo Z.H."/>
            <person name="Li M."/>
        </authorList>
    </citation>
    <scope>NUCLEOTIDE SEQUENCE [LARGE SCALE GENOMIC DNA]</scope>
    <source>
        <strain evidence="2">HyVt-443</strain>
    </source>
</reference>
<accession>A0A831WAU0</accession>
<comment type="caution">
    <text evidence="2">The sequence shown here is derived from an EMBL/GenBank/DDBJ whole genome shotgun (WGS) entry which is preliminary data.</text>
</comment>
<feature type="signal peptide" evidence="1">
    <location>
        <begin position="1"/>
        <end position="20"/>
    </location>
</feature>
<gene>
    <name evidence="2" type="ORF">ENI96_08820</name>
</gene>
<organism evidence="2">
    <name type="scientific">Sedimenticola thiotaurini</name>
    <dbReference type="NCBI Taxonomy" id="1543721"/>
    <lineage>
        <taxon>Bacteria</taxon>
        <taxon>Pseudomonadati</taxon>
        <taxon>Pseudomonadota</taxon>
        <taxon>Gammaproteobacteria</taxon>
        <taxon>Chromatiales</taxon>
        <taxon>Sedimenticolaceae</taxon>
        <taxon>Sedimenticola</taxon>
    </lineage>
</organism>
<sequence length="139" mass="15559">MYKPFIATLLLLASAGSANAANWPLEIIDHLDETKIVVYVKEADIERAPAWNPEAGAPPFTLGDLLRSVSEWEKKNAGVTRASIRKIELKPILHHEKQGRWYYLVQLREQREGKAADRYLAVLMNGTMAAAIAEPASYK</sequence>
<evidence type="ECO:0000313" key="2">
    <source>
        <dbReference type="EMBL" id="HEB96517.1"/>
    </source>
</evidence>
<dbReference type="Proteomes" id="UP000886251">
    <property type="component" value="Unassembled WGS sequence"/>
</dbReference>
<name>A0A831WAU0_9GAMM</name>
<feature type="chain" id="PRO_5032946598" evidence="1">
    <location>
        <begin position="21"/>
        <end position="139"/>
    </location>
</feature>